<evidence type="ECO:0000313" key="1">
    <source>
        <dbReference type="EMBL" id="KAJ8952841.1"/>
    </source>
</evidence>
<reference evidence="1" key="1">
    <citation type="journal article" date="2023" name="Insect Mol. Biol.">
        <title>Genome sequencing provides insights into the evolution of gene families encoding plant cell wall-degrading enzymes in longhorned beetles.</title>
        <authorList>
            <person name="Shin N.R."/>
            <person name="Okamura Y."/>
            <person name="Kirsch R."/>
            <person name="Pauchet Y."/>
        </authorList>
    </citation>
    <scope>NUCLEOTIDE SEQUENCE</scope>
    <source>
        <strain evidence="1">MMC_N1</strain>
    </source>
</reference>
<evidence type="ECO:0000313" key="2">
    <source>
        <dbReference type="Proteomes" id="UP001162164"/>
    </source>
</evidence>
<organism evidence="1 2">
    <name type="scientific">Molorchus minor</name>
    <dbReference type="NCBI Taxonomy" id="1323400"/>
    <lineage>
        <taxon>Eukaryota</taxon>
        <taxon>Metazoa</taxon>
        <taxon>Ecdysozoa</taxon>
        <taxon>Arthropoda</taxon>
        <taxon>Hexapoda</taxon>
        <taxon>Insecta</taxon>
        <taxon>Pterygota</taxon>
        <taxon>Neoptera</taxon>
        <taxon>Endopterygota</taxon>
        <taxon>Coleoptera</taxon>
        <taxon>Polyphaga</taxon>
        <taxon>Cucujiformia</taxon>
        <taxon>Chrysomeloidea</taxon>
        <taxon>Cerambycidae</taxon>
        <taxon>Lamiinae</taxon>
        <taxon>Monochamini</taxon>
        <taxon>Molorchus</taxon>
    </lineage>
</organism>
<comment type="caution">
    <text evidence="1">The sequence shown here is derived from an EMBL/GenBank/DDBJ whole genome shotgun (WGS) entry which is preliminary data.</text>
</comment>
<dbReference type="InterPro" id="IPR043502">
    <property type="entry name" value="DNA/RNA_pol_sf"/>
</dbReference>
<dbReference type="Proteomes" id="UP001162164">
    <property type="component" value="Unassembled WGS sequence"/>
</dbReference>
<sequence length="459" mass="52722">MPYKENIGAGWAAVKYSNSRGLFVFAGKIKEIYGVLNRVCNMDQERKHRRVIRGLFTKKANELEALLLTKRKDAAQIDFSLQMLQSRYEELQIMDSKICDGIWAEDQFSEEELINEIETCYEYKQRLLQLQSKCVRGGETHEHADAVSCNTSSSGSYSVSTLYDEIESHLRSLETLGITSDKYAAMLYPLIESCLPECLIRVYQRFSGRLSDLSDDEVGVGMVDTLDTRLKQLMKFLRNEVENEQKFDLAMEGFGIKTEAKKETLMCPELPIQKEKLPQGKPKDATTDQILTSQTIIKESSRTTKIRPVFDASSNDRGNPSLNQCLEVGPNLIRLISEVLIRFRRCMFGVVADIRKAFLQIAVQEEDRDCLRFLWVDKEEQVKIFRHRRVVFGVSSNRIGQGKRGYSLETIKQLEESFYVDNFLTSVSNQAALHRLIRDASTLMDEARMDLQGMYEKIR</sequence>
<proteinExistence type="predicted"/>
<dbReference type="EMBL" id="JAPWTJ010003700">
    <property type="protein sequence ID" value="KAJ8952841.1"/>
    <property type="molecule type" value="Genomic_DNA"/>
</dbReference>
<accession>A0ABQ9IQJ5</accession>
<dbReference type="PANTHER" id="PTHR47331">
    <property type="entry name" value="PHD-TYPE DOMAIN-CONTAINING PROTEIN"/>
    <property type="match status" value="1"/>
</dbReference>
<name>A0ABQ9IQJ5_9CUCU</name>
<keyword evidence="2" id="KW-1185">Reference proteome</keyword>
<protein>
    <submittedName>
        <fullName evidence="1">Uncharacterized protein</fullName>
    </submittedName>
</protein>
<dbReference type="SUPFAM" id="SSF56672">
    <property type="entry name" value="DNA/RNA polymerases"/>
    <property type="match status" value="1"/>
</dbReference>
<gene>
    <name evidence="1" type="ORF">NQ317_009906</name>
</gene>